<organism evidence="2">
    <name type="scientific">Opuntia streptacantha</name>
    <name type="common">Prickly pear cactus</name>
    <name type="synonym">Opuntia cardona</name>
    <dbReference type="NCBI Taxonomy" id="393608"/>
    <lineage>
        <taxon>Eukaryota</taxon>
        <taxon>Viridiplantae</taxon>
        <taxon>Streptophyta</taxon>
        <taxon>Embryophyta</taxon>
        <taxon>Tracheophyta</taxon>
        <taxon>Spermatophyta</taxon>
        <taxon>Magnoliopsida</taxon>
        <taxon>eudicotyledons</taxon>
        <taxon>Gunneridae</taxon>
        <taxon>Pentapetalae</taxon>
        <taxon>Caryophyllales</taxon>
        <taxon>Cactineae</taxon>
        <taxon>Cactaceae</taxon>
        <taxon>Opuntioideae</taxon>
        <taxon>Opuntia</taxon>
    </lineage>
</organism>
<dbReference type="EMBL" id="GISG01188181">
    <property type="protein sequence ID" value="MBA4655568.1"/>
    <property type="molecule type" value="Transcribed_RNA"/>
</dbReference>
<evidence type="ECO:0000313" key="2">
    <source>
        <dbReference type="EMBL" id="MBA4655568.1"/>
    </source>
</evidence>
<sequence length="116" mass="13359">MPSSVISCCFQFHYFCIKNVCLAPLVLSFLVLLLIWVFLTAVFSCLFVVFDVLSELVFLHFARCYYVAMLIVSKCQDYLENLVISKNIWRCNTVSLVGEIESGEFFNFDGKHIVHV</sequence>
<protein>
    <submittedName>
        <fullName evidence="2">Uncharacterized protein</fullName>
    </submittedName>
</protein>
<reference evidence="2" key="1">
    <citation type="journal article" date="2013" name="J. Plant Res.">
        <title>Effect of fungi and light on seed germination of three Opuntia species from semiarid lands of central Mexico.</title>
        <authorList>
            <person name="Delgado-Sanchez P."/>
            <person name="Jimenez-Bremont J.F."/>
            <person name="Guerrero-Gonzalez Mde L."/>
            <person name="Flores J."/>
        </authorList>
    </citation>
    <scope>NUCLEOTIDE SEQUENCE</scope>
    <source>
        <tissue evidence="2">Cladode</tissue>
    </source>
</reference>
<reference evidence="2" key="2">
    <citation type="submission" date="2020-07" db="EMBL/GenBank/DDBJ databases">
        <authorList>
            <person name="Vera ALvarez R."/>
            <person name="Arias-Moreno D.M."/>
            <person name="Jimenez-Jacinto V."/>
            <person name="Jimenez-Bremont J.F."/>
            <person name="Swaminathan K."/>
            <person name="Moose S.P."/>
            <person name="Guerrero-Gonzalez M.L."/>
            <person name="Marino-Ramirez L."/>
            <person name="Landsman D."/>
            <person name="Rodriguez-Kessler M."/>
            <person name="Delgado-Sanchez P."/>
        </authorList>
    </citation>
    <scope>NUCLEOTIDE SEQUENCE</scope>
    <source>
        <tissue evidence="2">Cladode</tissue>
    </source>
</reference>
<name>A0A7C9E7E1_OPUST</name>
<feature type="transmembrane region" description="Helical" evidence="1">
    <location>
        <begin position="21"/>
        <end position="50"/>
    </location>
</feature>
<evidence type="ECO:0000256" key="1">
    <source>
        <dbReference type="SAM" id="Phobius"/>
    </source>
</evidence>
<keyword evidence="1" id="KW-0812">Transmembrane</keyword>
<keyword evidence="1" id="KW-0472">Membrane</keyword>
<dbReference type="AlphaFoldDB" id="A0A7C9E7E1"/>
<accession>A0A7C9E7E1</accession>
<keyword evidence="1" id="KW-1133">Transmembrane helix</keyword>
<proteinExistence type="predicted"/>